<gene>
    <name evidence="2" type="ORF">HKN21_10700</name>
</gene>
<accession>A0A7Y2E8M1</accession>
<dbReference type="Proteomes" id="UP000547674">
    <property type="component" value="Unassembled WGS sequence"/>
</dbReference>
<name>A0A7Y2E8M1_UNCEI</name>
<organism evidence="2 3">
    <name type="scientific">Eiseniibacteriota bacterium</name>
    <dbReference type="NCBI Taxonomy" id="2212470"/>
    <lineage>
        <taxon>Bacteria</taxon>
        <taxon>Candidatus Eiseniibacteriota</taxon>
    </lineage>
</organism>
<comment type="caution">
    <text evidence="2">The sequence shown here is derived from an EMBL/GenBank/DDBJ whole genome shotgun (WGS) entry which is preliminary data.</text>
</comment>
<proteinExistence type="predicted"/>
<evidence type="ECO:0000313" key="2">
    <source>
        <dbReference type="EMBL" id="NNF07218.1"/>
    </source>
</evidence>
<dbReference type="AlphaFoldDB" id="A0A7Y2E8M1"/>
<protein>
    <recommendedName>
        <fullName evidence="4">DUF4834 family protein</fullName>
    </recommendedName>
</protein>
<reference evidence="2 3" key="1">
    <citation type="submission" date="2020-03" db="EMBL/GenBank/DDBJ databases">
        <title>Metabolic flexibility allows generalist bacteria to become dominant in a frequently disturbed ecosystem.</title>
        <authorList>
            <person name="Chen Y.-J."/>
            <person name="Leung P.M."/>
            <person name="Bay S.K."/>
            <person name="Hugenholtz P."/>
            <person name="Kessler A.J."/>
            <person name="Shelley G."/>
            <person name="Waite D.W."/>
            <person name="Cook P.L."/>
            <person name="Greening C."/>
        </authorList>
    </citation>
    <scope>NUCLEOTIDE SEQUENCE [LARGE SCALE GENOMIC DNA]</scope>
    <source>
        <strain evidence="2">SS_bin_28</strain>
    </source>
</reference>
<evidence type="ECO:0000256" key="1">
    <source>
        <dbReference type="SAM" id="MobiDB-lite"/>
    </source>
</evidence>
<dbReference type="EMBL" id="JABDJR010000430">
    <property type="protein sequence ID" value="NNF07218.1"/>
    <property type="molecule type" value="Genomic_DNA"/>
</dbReference>
<sequence length="67" mass="7899">MIRLLLGIFLFWATFRFVGRFAQFLFKSKPSNPEVHSRPKKGRKPLRGKEVIDVDFTEDSQTRSKNE</sequence>
<evidence type="ECO:0000313" key="3">
    <source>
        <dbReference type="Proteomes" id="UP000547674"/>
    </source>
</evidence>
<feature type="region of interest" description="Disordered" evidence="1">
    <location>
        <begin position="29"/>
        <end position="67"/>
    </location>
</feature>
<evidence type="ECO:0008006" key="4">
    <source>
        <dbReference type="Google" id="ProtNLM"/>
    </source>
</evidence>